<dbReference type="EMBL" id="SCEB01008635">
    <property type="protein sequence ID" value="RXM91474.1"/>
    <property type="molecule type" value="Genomic_DNA"/>
</dbReference>
<dbReference type="SUPFAM" id="SSF49899">
    <property type="entry name" value="Concanavalin A-like lectins/glucanases"/>
    <property type="match status" value="1"/>
</dbReference>
<dbReference type="AlphaFoldDB" id="A0A444UTH7"/>
<reference evidence="2 3" key="1">
    <citation type="submission" date="2019-01" db="EMBL/GenBank/DDBJ databases">
        <title>Draft Genome and Complete Hox-Cluster Characterization of the Sterlet Sturgeon (Acipenser ruthenus).</title>
        <authorList>
            <person name="Wei Q."/>
        </authorList>
    </citation>
    <scope>NUCLEOTIDE SEQUENCE [LARGE SCALE GENOMIC DNA]</scope>
    <source>
        <strain evidence="2">WHYD16114868_AA</strain>
        <tissue evidence="2">Blood</tissue>
    </source>
</reference>
<name>A0A444UTH7_ACIRT</name>
<dbReference type="PROSITE" id="PS50188">
    <property type="entry name" value="B302_SPRY"/>
    <property type="match status" value="1"/>
</dbReference>
<evidence type="ECO:0000313" key="3">
    <source>
        <dbReference type="Proteomes" id="UP000289886"/>
    </source>
</evidence>
<keyword evidence="3" id="KW-1185">Reference proteome</keyword>
<protein>
    <submittedName>
        <fullName evidence="2">E3 ubiquitin-protein ligase TRIM39</fullName>
    </submittedName>
</protein>
<evidence type="ECO:0000259" key="1">
    <source>
        <dbReference type="PROSITE" id="PS50188"/>
    </source>
</evidence>
<proteinExistence type="predicted"/>
<accession>A0A444UTH7</accession>
<dbReference type="InterPro" id="IPR043136">
    <property type="entry name" value="B30.2/SPRY_sf"/>
</dbReference>
<dbReference type="InterPro" id="IPR001870">
    <property type="entry name" value="B30.2/SPRY"/>
</dbReference>
<gene>
    <name evidence="2" type="ORF">EOD39_21140</name>
</gene>
<dbReference type="Gene3D" id="2.60.120.920">
    <property type="match status" value="1"/>
</dbReference>
<organism evidence="2 3">
    <name type="scientific">Acipenser ruthenus</name>
    <name type="common">Sterlet sturgeon</name>
    <dbReference type="NCBI Taxonomy" id="7906"/>
    <lineage>
        <taxon>Eukaryota</taxon>
        <taxon>Metazoa</taxon>
        <taxon>Chordata</taxon>
        <taxon>Craniata</taxon>
        <taxon>Vertebrata</taxon>
        <taxon>Euteleostomi</taxon>
        <taxon>Actinopterygii</taxon>
        <taxon>Chondrostei</taxon>
        <taxon>Acipenseriformes</taxon>
        <taxon>Acipenseridae</taxon>
        <taxon>Acipenser</taxon>
    </lineage>
</organism>
<dbReference type="Proteomes" id="UP000289886">
    <property type="component" value="Unassembled WGS sequence"/>
</dbReference>
<comment type="caution">
    <text evidence="2">The sequence shown here is derived from an EMBL/GenBank/DDBJ whole genome shotgun (WGS) entry which is preliminary data.</text>
</comment>
<evidence type="ECO:0000313" key="2">
    <source>
        <dbReference type="EMBL" id="RXM91474.1"/>
    </source>
</evidence>
<dbReference type="InterPro" id="IPR013320">
    <property type="entry name" value="ConA-like_dom_sf"/>
</dbReference>
<sequence length="67" mass="7857">MRDGSKFWCGDELLPLRLAPQRVGMYLDDEEGEISFYNADTRAHIHTLTDTFTETLSILLYPSHRRR</sequence>
<feature type="domain" description="B30.2/SPRY" evidence="1">
    <location>
        <begin position="1"/>
        <end position="67"/>
    </location>
</feature>